<feature type="region of interest" description="Disordered" evidence="1">
    <location>
        <begin position="48"/>
        <end position="71"/>
    </location>
</feature>
<keyword evidence="3" id="KW-1185">Reference proteome</keyword>
<dbReference type="Proteomes" id="UP000008022">
    <property type="component" value="Unassembled WGS sequence"/>
</dbReference>
<reference evidence="3" key="1">
    <citation type="submission" date="2013-06" db="EMBL/GenBank/DDBJ databases">
        <authorList>
            <person name="Zhao Q."/>
        </authorList>
    </citation>
    <scope>NUCLEOTIDE SEQUENCE</scope>
    <source>
        <strain evidence="3">cv. W1943</strain>
    </source>
</reference>
<dbReference type="EnsemblPlants" id="ORUFI08G19270.1">
    <property type="protein sequence ID" value="ORUFI08G19270.1"/>
    <property type="gene ID" value="ORUFI08G19270"/>
</dbReference>
<name>A0A0E0QJY9_ORYRU</name>
<dbReference type="AlphaFoldDB" id="A0A0E0QJY9"/>
<evidence type="ECO:0008006" key="4">
    <source>
        <dbReference type="Google" id="ProtNLM"/>
    </source>
</evidence>
<organism evidence="2 3">
    <name type="scientific">Oryza rufipogon</name>
    <name type="common">Brownbeard rice</name>
    <name type="synonym">Asian wild rice</name>
    <dbReference type="NCBI Taxonomy" id="4529"/>
    <lineage>
        <taxon>Eukaryota</taxon>
        <taxon>Viridiplantae</taxon>
        <taxon>Streptophyta</taxon>
        <taxon>Embryophyta</taxon>
        <taxon>Tracheophyta</taxon>
        <taxon>Spermatophyta</taxon>
        <taxon>Magnoliopsida</taxon>
        <taxon>Liliopsida</taxon>
        <taxon>Poales</taxon>
        <taxon>Poaceae</taxon>
        <taxon>BOP clade</taxon>
        <taxon>Oryzoideae</taxon>
        <taxon>Oryzeae</taxon>
        <taxon>Oryzinae</taxon>
        <taxon>Oryza</taxon>
    </lineage>
</organism>
<accession>A0A0E0QJY9</accession>
<dbReference type="Gramene" id="ORUFI08G19270.1">
    <property type="protein sequence ID" value="ORUFI08G19270.1"/>
    <property type="gene ID" value="ORUFI08G19270"/>
</dbReference>
<reference evidence="2" key="2">
    <citation type="submission" date="2015-06" db="UniProtKB">
        <authorList>
            <consortium name="EnsemblPlants"/>
        </authorList>
    </citation>
    <scope>IDENTIFICATION</scope>
</reference>
<sequence>MATMRMMVMMGMKRRDRDEHNDDGDDDRVHLGGVQKREVSVRWDGRRVKGSRAGGCGSALQQELQKGKRKM</sequence>
<protein>
    <recommendedName>
        <fullName evidence="4">DUF834 domain-containing protein</fullName>
    </recommendedName>
</protein>
<proteinExistence type="predicted"/>
<dbReference type="HOGENOM" id="CLU_2744463_0_0_1"/>
<evidence type="ECO:0000313" key="3">
    <source>
        <dbReference type="Proteomes" id="UP000008022"/>
    </source>
</evidence>
<evidence type="ECO:0000256" key="1">
    <source>
        <dbReference type="SAM" id="MobiDB-lite"/>
    </source>
</evidence>
<feature type="region of interest" description="Disordered" evidence="1">
    <location>
        <begin position="13"/>
        <end position="33"/>
    </location>
</feature>
<evidence type="ECO:0000313" key="2">
    <source>
        <dbReference type="EnsemblPlants" id="ORUFI08G19270.1"/>
    </source>
</evidence>